<dbReference type="InterPro" id="IPR044929">
    <property type="entry name" value="DNA/RNA_non-sp_Endonuclease_sf"/>
</dbReference>
<keyword evidence="1" id="KW-0677">Repeat</keyword>
<dbReference type="InterPro" id="IPR050708">
    <property type="entry name" value="T6SS_VgrG/RHS"/>
</dbReference>
<feature type="domain" description="Laminin G" evidence="3">
    <location>
        <begin position="954"/>
        <end position="1143"/>
    </location>
</feature>
<dbReference type="InterPro" id="IPR031325">
    <property type="entry name" value="RHS_repeat"/>
</dbReference>
<organism evidence="4 5">
    <name type="scientific">Phytomonospora endophytica</name>
    <dbReference type="NCBI Taxonomy" id="714109"/>
    <lineage>
        <taxon>Bacteria</taxon>
        <taxon>Bacillati</taxon>
        <taxon>Actinomycetota</taxon>
        <taxon>Actinomycetes</taxon>
        <taxon>Micromonosporales</taxon>
        <taxon>Micromonosporaceae</taxon>
        <taxon>Phytomonospora</taxon>
    </lineage>
</organism>
<gene>
    <name evidence="4" type="ORF">HNR73_005916</name>
</gene>
<feature type="region of interest" description="Disordered" evidence="2">
    <location>
        <begin position="1327"/>
        <end position="1357"/>
    </location>
</feature>
<feature type="compositionally biased region" description="Polar residues" evidence="2">
    <location>
        <begin position="2409"/>
        <end position="2423"/>
    </location>
</feature>
<sequence>MPGAVGDEPAYEDVALEHPDAIEQQVGVLPGLEGDEPDGFVAGKSVELVQKRTATTTVFANPDGTQTLRTFSQPVFKEVGGGFAKIDTSLRLVGDRWTPTNASVVSFGVDTTDPTLVHVNLTPTTAVAYSLAGAAVVSGTAVGPSITYDAVMPETTLRLTATAGGTKEELVLASGDAASSWLFPLRTDGVAASIDAASGAVVFSDVSGAVVGSMPRGFAVDSRIDRDTGEGARTDDVTYEIVEHQGGQAIRMTLDRGWLTDPNRVFPVTVDPDVEVRTSSDTYVMKPYTNNYSGESELKVGAVDGQIAAGLLAFSSLKTDLKNKFIRGAKLQLFNSYSYSCSPRKVTIYRMTKAWTSNSSMSWPGPAYDASTPVASKSFAHGYSGCTAAWESFSIDRMRMTKWVHGTEAFYGLRIGASSSDKYGWKRFTSANFSGGAPYLDVTYSDQGATYLIPSGKFSPSVTAASDGKIVVRVTNWGTTTWKKGTGYALRHEVLKSDGTTLVRTEAAKFYPTSDVAPHSSIDITMTVKLLPIGSYVLRMSMQDPNGTWFNKAPYEVPSGVAAFNVANSAPYVAGNSPAHGATSDSIRPTLWLDYADPDNAPVGKQLYAFKACTDQAATNCIESGYVSTSSWVVPAGLLKWNQPAYWWGRVNDSVTASAVVGPMVFTPQPEQPAVTSHLAGAADGGDVPGVNPQVGNYTTTVTDASVNVSGPALSVTRTYNSQDLRITGAFGAGWSTWLDQRLAVDGDGSETILATLASGTQIRFGRNPDGTYASPAGNTLQLVKTGSAYVLRDSTGSVRTFSFAGELISISDASGRLQELTHVDGHVTRVTDKASGRSLHLTWTNGHITAVATDSPAAGEVAATWTYAYDGDRLITACSPLSAASCTTYGYADSSYYQSVVKDSNPHIYYPLDETEGSTLANATPQDEDADDGVSTGLTLGVPGAITGAAGTAVGFAGGIDSSIVLPNEAVDGAVQTGFELWFKAAPGQTGILLNQQNTAISAGDPTEWSPLLYIGTDGLLRSGYWMATSLTGPGKRQQLATTARVDDGAWHHVVLTSAVTQQAFYLDGTLAATESGRTIDHTTRSTFLLGTGYTGGSWPAVPTTAGYFGFAGQIDDVAIYKHALSATQVATHHAVGRLAGTRLNTITEPGGFNAATAIHDSTTGRLLTFSDRNSATWTLGGSTVAEKKRQVTITPSFAEPITYTYDIEHGGRLVSRQDGIGTKSYEYNEAGFVSKIVDEVGQSTAATTDARGNKLSVTTCRTTGSCQTKYFGYFLNEANPLDPRNDQTVWASDGRSASATDTVYRTTYTLDTAGRVTVTTYPKHASSAAAGSESTEYTTGTETATGGGNVPPGLPKKSTSLLGAVTTYAYFPTGDLAETVEPGGLVTQRLYDKLGRVRSTSQGSGTGSAFIAEGTTATTYNPIGQVATSTAPAVENPITEVTHTPLTTNNYDDAGRLLQTTISDTTGGDTSRTWNFAYDPAGRPTSTIGPDGTTTISEWDAAGDKIAETTATGLRLEYTFDDRHRRVRTTAEGTDADPAGLVDPADPEDSGTNRLITEARTYYDNDLLAGVVNANGEEITYDYYSDGLTKATYLELRDSDHEMIQRIQLSAFTYDAAGKATKAATTTGTGVHSYTYNARGFVTTDRFYDDPSDDPASCTEGWCPPATTTGVGEEIDFSYDAAGNSLLEEHYEIRAERLIGYWSYDVERAFDPAGRMTSETKVRESSAPEWLGVATARSVITTAEETTTYTHTARGEVATATNPAGVTERYTYDAFGRLTASTAGARTVWENGTEHTGVEPTTIRGYNTFGEPTHERNVDGGLTTTAYDAMGRPLTTSLPTYTTPGPSNSITPVVSTEYGPHGQPVTETDPRGNVTAYTYDLYGRVTTQTDPDPDGNGPKLAGLWTSTYDRLGRVLSRTDPSGAVTQATWDALGNQLTNTTTERVDGQLAYFTTHMTYDHAGNLTSTKTPSGQTTNYTYYANGLPDRIIEANGDYTRHEYPADLASKVTKTTVVRGDSTYRSDYQRLDGLGNAIVVNEGGNSYGQRFDDDGRLIEVEGFYTSHGTANSPTRYTYNNVGQVATITTFQTLDSDPVASDNQYADPVTVQLGYDRAGRLTHMVDGNGNSTDYTFNAMGLQESTIEPATAAHPNPADRTWTTVYDAAGNATVQLMPAGVKRDITYDALNRITNETGTGAESATAAKTFDYDALNRTTSVSGPNGATSLSYNDRGLLTTVAGANTATYNHDGDGRIASRTDAAGTSTFTYDNVGNLKTLTDPITSTTHTYTWRPDHQIAAIDYGGPERTFTYEPLNGRLASDTFTNPAGEVTASTTYGYDVASRLTSKTTTGLTGAGTNTYGYDGLGRLTRWTAPDQTTTTYGWDNASNRTTVTTPDGTRTSTYNERNQLINASGGSQPDETWTYTPRGTLRDHTLGTDTTTNNYDAYERLTSVTTTAETVSYGYDALDRLTTRNGATGFTYNDLTNNPVITPDSIVLRDPTGDIVSRNRTAGAALTWTDQHDDVIADINAANGAITASNAYSPFGETAADRPINGLGYQGGYTDPATKQVNAHARWYDPTTGAFKGRDTWQLTPSPTATNRYGYAAGSPLNYTDPNGHDIFGGRFNTYGRATSGGGTRASAGPSPIPRPTEVVGWTAVGAALIAAMILLIQLIEKLTATTAGSSTTTSTGTGISNYPAGHICVHNPRACDRPDKPPTDDPRIPRPPNDDGWEDLLDFLGSLADRPDDASKDAVTGDDQIDLLNGLLLDNDQLRDKLIEQGIITVDDSGNVTSINWDTDGDCSSMPWQGEMEKARPDAYNRTERATWSAAYLCGDPNPHTKRSKLPNPWDWPKPNGLADDGTWAYDRCHLLGRQLSGPDTRSNLVTCFGSTTNRGDMLTFENETYQRVNPRVGSGEHIIYIAVPLYGGTEIRIQNGNSVTYDDTLSMIAIYTIGSSGRIDKNIFANR</sequence>
<dbReference type="Pfam" id="PF20148">
    <property type="entry name" value="DUF6531"/>
    <property type="match status" value="1"/>
</dbReference>
<comment type="caution">
    <text evidence="4">The sequence shown here is derived from an EMBL/GenBank/DDBJ whole genome shotgun (WGS) entry which is preliminary data.</text>
</comment>
<evidence type="ECO:0000256" key="2">
    <source>
        <dbReference type="SAM" id="MobiDB-lite"/>
    </source>
</evidence>
<protein>
    <submittedName>
        <fullName evidence="4">RHS repeat-associated protein</fullName>
    </submittedName>
</protein>
<name>A0A841FPK8_9ACTN</name>
<evidence type="ECO:0000313" key="5">
    <source>
        <dbReference type="Proteomes" id="UP000548476"/>
    </source>
</evidence>
<evidence type="ECO:0000259" key="3">
    <source>
        <dbReference type="PROSITE" id="PS50025"/>
    </source>
</evidence>
<dbReference type="InterPro" id="IPR056823">
    <property type="entry name" value="TEN-like_YD-shell"/>
</dbReference>
<feature type="region of interest" description="Disordered" evidence="2">
    <location>
        <begin position="1531"/>
        <end position="1553"/>
    </location>
</feature>
<dbReference type="InterPro" id="IPR013320">
    <property type="entry name" value="ConA-like_dom_sf"/>
</dbReference>
<dbReference type="Gene3D" id="2.60.120.200">
    <property type="match status" value="1"/>
</dbReference>
<dbReference type="RefSeq" id="WP_184790829.1">
    <property type="nucleotide sequence ID" value="NZ_BONT01000066.1"/>
</dbReference>
<dbReference type="PROSITE" id="PS50025">
    <property type="entry name" value="LAM_G_DOMAIN"/>
    <property type="match status" value="1"/>
</dbReference>
<evidence type="ECO:0000256" key="1">
    <source>
        <dbReference type="ARBA" id="ARBA00022737"/>
    </source>
</evidence>
<keyword evidence="5" id="KW-1185">Reference proteome</keyword>
<dbReference type="Pfam" id="PF13930">
    <property type="entry name" value="Endonuclea_NS_2"/>
    <property type="match status" value="1"/>
</dbReference>
<dbReference type="Pfam" id="PF05593">
    <property type="entry name" value="RHS_repeat"/>
    <property type="match status" value="5"/>
</dbReference>
<reference evidence="4 5" key="1">
    <citation type="submission" date="2020-08" db="EMBL/GenBank/DDBJ databases">
        <title>Genomic Encyclopedia of Type Strains, Phase IV (KMG-IV): sequencing the most valuable type-strain genomes for metagenomic binning, comparative biology and taxonomic classification.</title>
        <authorList>
            <person name="Goeker M."/>
        </authorList>
    </citation>
    <scope>NUCLEOTIDE SEQUENCE [LARGE SCALE GENOMIC DNA]</scope>
    <source>
        <strain evidence="4 5">YIM 65646</strain>
    </source>
</reference>
<dbReference type="PANTHER" id="PTHR32305">
    <property type="match status" value="1"/>
</dbReference>
<feature type="compositionally biased region" description="Basic and acidic residues" evidence="2">
    <location>
        <begin position="2704"/>
        <end position="2719"/>
    </location>
</feature>
<feature type="region of interest" description="Disordered" evidence="2">
    <location>
        <begin position="2703"/>
        <end position="2726"/>
    </location>
</feature>
<proteinExistence type="predicted"/>
<dbReference type="SUPFAM" id="SSF49899">
    <property type="entry name" value="Concanavalin A-like lectins/glucanases"/>
    <property type="match status" value="1"/>
</dbReference>
<accession>A0A841FPK8</accession>
<dbReference type="Proteomes" id="UP000548476">
    <property type="component" value="Unassembled WGS sequence"/>
</dbReference>
<dbReference type="Gene3D" id="3.40.570.10">
    <property type="entry name" value="Extracellular Endonuclease, subunit A"/>
    <property type="match status" value="1"/>
</dbReference>
<dbReference type="Gene3D" id="2.180.10.10">
    <property type="entry name" value="RHS repeat-associated core"/>
    <property type="match status" value="4"/>
</dbReference>
<dbReference type="InterPro" id="IPR006530">
    <property type="entry name" value="YD"/>
</dbReference>
<feature type="region of interest" description="Disordered" evidence="2">
    <location>
        <begin position="1797"/>
        <end position="1821"/>
    </location>
</feature>
<dbReference type="InterPro" id="IPR001791">
    <property type="entry name" value="Laminin_G"/>
</dbReference>
<dbReference type="Pfam" id="PF25023">
    <property type="entry name" value="TEN_YD-shell"/>
    <property type="match status" value="1"/>
</dbReference>
<feature type="compositionally biased region" description="Low complexity" evidence="2">
    <location>
        <begin position="1327"/>
        <end position="1346"/>
    </location>
</feature>
<dbReference type="Pfam" id="PF13385">
    <property type="entry name" value="Laminin_G_3"/>
    <property type="match status" value="1"/>
</dbReference>
<dbReference type="EMBL" id="JACHGT010000014">
    <property type="protein sequence ID" value="MBB6038036.1"/>
    <property type="molecule type" value="Genomic_DNA"/>
</dbReference>
<dbReference type="InterPro" id="IPR045351">
    <property type="entry name" value="DUF6531"/>
</dbReference>
<dbReference type="InterPro" id="IPR044927">
    <property type="entry name" value="Endonuclea_NS_2"/>
</dbReference>
<evidence type="ECO:0000313" key="4">
    <source>
        <dbReference type="EMBL" id="MBB6038036.1"/>
    </source>
</evidence>
<dbReference type="NCBIfam" id="TIGR01643">
    <property type="entry name" value="YD_repeat_2x"/>
    <property type="match status" value="7"/>
</dbReference>
<feature type="region of interest" description="Disordered" evidence="2">
    <location>
        <begin position="2409"/>
        <end position="2434"/>
    </location>
</feature>
<dbReference type="InterPro" id="IPR022385">
    <property type="entry name" value="Rhs_assc_core"/>
</dbReference>
<dbReference type="NCBIfam" id="TIGR03696">
    <property type="entry name" value="Rhs_assc_core"/>
    <property type="match status" value="1"/>
</dbReference>
<dbReference type="PANTHER" id="PTHR32305:SF15">
    <property type="entry name" value="PROTEIN RHSA-RELATED"/>
    <property type="match status" value="1"/>
</dbReference>